<dbReference type="InterPro" id="IPR028973">
    <property type="entry name" value="PhnB-like"/>
</dbReference>
<evidence type="ECO:0000259" key="1">
    <source>
        <dbReference type="Pfam" id="PF00903"/>
    </source>
</evidence>
<evidence type="ECO:0000313" key="2">
    <source>
        <dbReference type="EMBL" id="MYM89610.1"/>
    </source>
</evidence>
<organism evidence="2 3">
    <name type="scientific">Duganella vulcania</name>
    <dbReference type="NCBI Taxonomy" id="2692166"/>
    <lineage>
        <taxon>Bacteria</taxon>
        <taxon>Pseudomonadati</taxon>
        <taxon>Pseudomonadota</taxon>
        <taxon>Betaproteobacteria</taxon>
        <taxon>Burkholderiales</taxon>
        <taxon>Oxalobacteraceae</taxon>
        <taxon>Telluria group</taxon>
        <taxon>Duganella</taxon>
    </lineage>
</organism>
<dbReference type="PANTHER" id="PTHR33990">
    <property type="entry name" value="PROTEIN YJDN-RELATED"/>
    <property type="match status" value="1"/>
</dbReference>
<dbReference type="InterPro" id="IPR004360">
    <property type="entry name" value="Glyas_Fos-R_dOase_dom"/>
</dbReference>
<dbReference type="CDD" id="cd06588">
    <property type="entry name" value="PhnB_like"/>
    <property type="match status" value="1"/>
</dbReference>
<reference evidence="2 3" key="1">
    <citation type="submission" date="2020-01" db="EMBL/GenBank/DDBJ databases">
        <title>Novel species isolated from a subtropical stream in China.</title>
        <authorList>
            <person name="Lu H."/>
        </authorList>
    </citation>
    <scope>NUCLEOTIDE SEQUENCE [LARGE SCALE GENOMIC DNA]</scope>
    <source>
        <strain evidence="2 3">FT82W</strain>
    </source>
</reference>
<dbReference type="Gene3D" id="3.10.180.10">
    <property type="entry name" value="2,3-Dihydroxybiphenyl 1,2-Dioxygenase, domain 1"/>
    <property type="match status" value="1"/>
</dbReference>
<proteinExistence type="predicted"/>
<evidence type="ECO:0000313" key="3">
    <source>
        <dbReference type="Proteomes" id="UP000470302"/>
    </source>
</evidence>
<dbReference type="PANTHER" id="PTHR33990:SF1">
    <property type="entry name" value="PROTEIN YJDN"/>
    <property type="match status" value="1"/>
</dbReference>
<accession>A0A845G7N3</accession>
<gene>
    <name evidence="2" type="ORF">GTP91_20825</name>
</gene>
<dbReference type="SUPFAM" id="SSF54593">
    <property type="entry name" value="Glyoxalase/Bleomycin resistance protein/Dihydroxybiphenyl dioxygenase"/>
    <property type="match status" value="1"/>
</dbReference>
<name>A0A845G7N3_9BURK</name>
<dbReference type="Proteomes" id="UP000470302">
    <property type="component" value="Unassembled WGS sequence"/>
</dbReference>
<dbReference type="InterPro" id="IPR029068">
    <property type="entry name" value="Glyas_Bleomycin-R_OHBP_Dase"/>
</dbReference>
<dbReference type="EMBL" id="WWCW01000081">
    <property type="protein sequence ID" value="MYM89610.1"/>
    <property type="molecule type" value="Genomic_DNA"/>
</dbReference>
<feature type="domain" description="Glyoxalase/fosfomycin resistance/dioxygenase" evidence="1">
    <location>
        <begin position="11"/>
        <end position="131"/>
    </location>
</feature>
<sequence length="141" mass="15290">MSIQATTHLNFRGDARQALGFYHGVFGGAANIVSYRDAGNVRNPSDADHVMWGLVAADSGFRVMAYDVPADMPWQQGENAFLVAVEGDTAEEITACWDKLRDGATITQPLTPSQWTPLFGMLKDRFGVNWVLSVANRAAAG</sequence>
<protein>
    <submittedName>
        <fullName evidence="2">VOC family protein</fullName>
    </submittedName>
</protein>
<dbReference type="Pfam" id="PF00903">
    <property type="entry name" value="Glyoxalase"/>
    <property type="match status" value="1"/>
</dbReference>
<dbReference type="RefSeq" id="WP_161098522.1">
    <property type="nucleotide sequence ID" value="NZ_WWCW01000081.1"/>
</dbReference>
<dbReference type="AlphaFoldDB" id="A0A845G7N3"/>
<comment type="caution">
    <text evidence="2">The sequence shown here is derived from an EMBL/GenBank/DDBJ whole genome shotgun (WGS) entry which is preliminary data.</text>
</comment>